<evidence type="ECO:0000313" key="3">
    <source>
        <dbReference type="EMBL" id="KAF2877556.1"/>
    </source>
</evidence>
<keyword evidence="4" id="KW-1185">Reference proteome</keyword>
<name>A0A7C8MGB0_9PLEO</name>
<reference evidence="3 4" key="1">
    <citation type="submission" date="2020-01" db="EMBL/GenBank/DDBJ databases">
        <authorList>
            <consortium name="DOE Joint Genome Institute"/>
            <person name="Haridas S."/>
            <person name="Albert R."/>
            <person name="Binder M."/>
            <person name="Bloem J."/>
            <person name="Labutti K."/>
            <person name="Salamov A."/>
            <person name="Andreopoulos B."/>
            <person name="Baker S.E."/>
            <person name="Barry K."/>
            <person name="Bills G."/>
            <person name="Bluhm B.H."/>
            <person name="Cannon C."/>
            <person name="Castanera R."/>
            <person name="Culley D.E."/>
            <person name="Daum C."/>
            <person name="Ezra D."/>
            <person name="Gonzalez J.B."/>
            <person name="Henrissat B."/>
            <person name="Kuo A."/>
            <person name="Liang C."/>
            <person name="Lipzen A."/>
            <person name="Lutzoni F."/>
            <person name="Magnuson J."/>
            <person name="Mondo S."/>
            <person name="Nolan M."/>
            <person name="Ohm R."/>
            <person name="Pangilinan J."/>
            <person name="Park H.-J.H."/>
            <person name="Ramirez L."/>
            <person name="Alfaro M."/>
            <person name="Sun H."/>
            <person name="Tritt A."/>
            <person name="Yoshinaga Y."/>
            <person name="Zwiers L.-H.L."/>
            <person name="Turgeon B.G."/>
            <person name="Goodwin S.B."/>
            <person name="Spatafora J.W."/>
            <person name="Crous P.W."/>
            <person name="Grigoriev I.V."/>
        </authorList>
    </citation>
    <scope>NUCLEOTIDE SEQUENCE [LARGE SCALE GENOMIC DNA]</scope>
    <source>
        <strain evidence="3 4">CBS 611.86</strain>
    </source>
</reference>
<gene>
    <name evidence="3" type="ORF">BDV95DRAFT_559548</name>
</gene>
<accession>A0A7C8MGB0</accession>
<proteinExistence type="predicted"/>
<dbReference type="OrthoDB" id="5356630at2759"/>
<dbReference type="EMBL" id="JAADJZ010000002">
    <property type="protein sequence ID" value="KAF2877556.1"/>
    <property type="molecule type" value="Genomic_DNA"/>
</dbReference>
<keyword evidence="1" id="KW-0732">Signal</keyword>
<comment type="caution">
    <text evidence="3">The sequence shown here is derived from an EMBL/GenBank/DDBJ whole genome shotgun (WGS) entry which is preliminary data.</text>
</comment>
<evidence type="ECO:0000259" key="2">
    <source>
        <dbReference type="Pfam" id="PF09792"/>
    </source>
</evidence>
<feature type="signal peptide" evidence="1">
    <location>
        <begin position="1"/>
        <end position="17"/>
    </location>
</feature>
<protein>
    <recommendedName>
        <fullName evidence="2">Ubiquitin 3 binding protein But2 C-terminal domain-containing protein</fullName>
    </recommendedName>
</protein>
<sequence length="189" mass="19910">MQFFIPTLTTLLSLSSALPLTARWPTVTSVILPPSVLSQYSISTGAINYDTATGLVSKTGDGKDTSTLATFDIPPSLKGYTCSLHFYLDAGDSVASVSGSGLIDVYSSLKPAPAYDVPAWGPPGNQRDQHYGRLSVVEAGEATVQEGHPVTVKGFPCPGEGPVGFEIVGVYDQVGVAWDPTYSGLYLVY</sequence>
<dbReference type="Proteomes" id="UP000481861">
    <property type="component" value="Unassembled WGS sequence"/>
</dbReference>
<feature type="chain" id="PRO_5028860723" description="Ubiquitin 3 binding protein But2 C-terminal domain-containing protein" evidence="1">
    <location>
        <begin position="18"/>
        <end position="189"/>
    </location>
</feature>
<organism evidence="3 4">
    <name type="scientific">Massariosphaeria phaeospora</name>
    <dbReference type="NCBI Taxonomy" id="100035"/>
    <lineage>
        <taxon>Eukaryota</taxon>
        <taxon>Fungi</taxon>
        <taxon>Dikarya</taxon>
        <taxon>Ascomycota</taxon>
        <taxon>Pezizomycotina</taxon>
        <taxon>Dothideomycetes</taxon>
        <taxon>Pleosporomycetidae</taxon>
        <taxon>Pleosporales</taxon>
        <taxon>Pleosporales incertae sedis</taxon>
        <taxon>Massariosphaeria</taxon>
    </lineage>
</organism>
<dbReference type="AlphaFoldDB" id="A0A7C8MGB0"/>
<dbReference type="Pfam" id="PF09792">
    <property type="entry name" value="But2"/>
    <property type="match status" value="1"/>
</dbReference>
<evidence type="ECO:0000256" key="1">
    <source>
        <dbReference type="SAM" id="SignalP"/>
    </source>
</evidence>
<evidence type="ECO:0000313" key="4">
    <source>
        <dbReference type="Proteomes" id="UP000481861"/>
    </source>
</evidence>
<feature type="domain" description="Ubiquitin 3 binding protein But2 C-terminal" evidence="2">
    <location>
        <begin position="53"/>
        <end position="173"/>
    </location>
</feature>
<dbReference type="InterPro" id="IPR018620">
    <property type="entry name" value="Ubiquitin3-bd_protein_But2_C"/>
</dbReference>